<protein>
    <submittedName>
        <fullName evidence="1">Hydrolase</fullName>
    </submittedName>
</protein>
<organism evidence="1 2">
    <name type="scientific">Vescimonas coprocola</name>
    <dbReference type="NCBI Taxonomy" id="2714355"/>
    <lineage>
        <taxon>Bacteria</taxon>
        <taxon>Bacillati</taxon>
        <taxon>Bacillota</taxon>
        <taxon>Clostridia</taxon>
        <taxon>Eubacteriales</taxon>
        <taxon>Oscillospiraceae</taxon>
        <taxon>Vescimonas</taxon>
    </lineage>
</organism>
<dbReference type="InterPro" id="IPR013785">
    <property type="entry name" value="Aldolase_TIM"/>
</dbReference>
<dbReference type="EMBL" id="AP023418">
    <property type="protein sequence ID" value="BCK81400.1"/>
    <property type="molecule type" value="Genomic_DNA"/>
</dbReference>
<keyword evidence="2" id="KW-1185">Reference proteome</keyword>
<gene>
    <name evidence="1" type="ORF">MM50RIKEN_11630</name>
</gene>
<dbReference type="Gene3D" id="3.20.20.70">
    <property type="entry name" value="Aldolase class I"/>
    <property type="match status" value="1"/>
</dbReference>
<dbReference type="GO" id="GO:0016787">
    <property type="term" value="F:hydrolase activity"/>
    <property type="evidence" value="ECO:0007669"/>
    <property type="project" value="UniProtKB-KW"/>
</dbReference>
<dbReference type="KEGG" id="vcop:MM50RIKEN_11630"/>
<accession>A0A810Q0D1</accession>
<dbReference type="Proteomes" id="UP000681035">
    <property type="component" value="Chromosome"/>
</dbReference>
<sequence length="222" mass="23755">MKKFVPVYEGELRKHSIQVPRCISECSGIRIFGRRIKSLVFSTDVAIIKNINADAVIAVYPFTPQPAITQAILSVSEVPVFAGVGGGLTNGQRSASIAAYAEHQGAFGLVCNTFITEEAIRAIKETVEIPLVYTVVSEQADVAGKLAAGVDFLNVSGAARTPEIVAHIREQFPEVPIIATGGPTDDTIRATIEAGANAITYTPPTSAELFSESMRKYRGRFA</sequence>
<dbReference type="AlphaFoldDB" id="A0A810Q0D1"/>
<keyword evidence="1" id="KW-0378">Hydrolase</keyword>
<evidence type="ECO:0000313" key="1">
    <source>
        <dbReference type="EMBL" id="BCK81400.1"/>
    </source>
</evidence>
<proteinExistence type="predicted"/>
<evidence type="ECO:0000313" key="2">
    <source>
        <dbReference type="Proteomes" id="UP000681035"/>
    </source>
</evidence>
<dbReference type="SUPFAM" id="SSF51412">
    <property type="entry name" value="Inosine monophosphate dehydrogenase (IMPDH)"/>
    <property type="match status" value="1"/>
</dbReference>
<reference evidence="1" key="1">
    <citation type="submission" date="2020-09" db="EMBL/GenBank/DDBJ databases">
        <title>New species isolated from human feces.</title>
        <authorList>
            <person name="Kitahara M."/>
            <person name="Shigeno Y."/>
            <person name="Shime M."/>
            <person name="Matsumoto Y."/>
            <person name="Nakamura S."/>
            <person name="Motooka D."/>
            <person name="Fukuoka S."/>
            <person name="Nishikawa H."/>
            <person name="Benno Y."/>
        </authorList>
    </citation>
    <scope>NUCLEOTIDE SEQUENCE</scope>
    <source>
        <strain evidence="1">MM50</strain>
    </source>
</reference>
<name>A0A810Q0D1_9FIRM</name>